<protein>
    <recommendedName>
        <fullName evidence="4">tRNA pseudouridine synthase A</fullName>
        <ecNumber evidence="4">5.4.99.12</ecNumber>
    </recommendedName>
    <alternativeName>
        <fullName evidence="4">tRNA pseudouridine(38-40) synthase</fullName>
    </alternativeName>
    <alternativeName>
        <fullName evidence="4">tRNA pseudouridylate synthase I</fullName>
    </alternativeName>
    <alternativeName>
        <fullName evidence="4">tRNA-uridine isomerase I</fullName>
    </alternativeName>
</protein>
<dbReference type="SUPFAM" id="SSF55120">
    <property type="entry name" value="Pseudouridine synthase"/>
    <property type="match status" value="1"/>
</dbReference>
<keyword evidence="3 4" id="KW-0413">Isomerase</keyword>
<name>A0A2A2EHG8_9BIFI</name>
<dbReference type="GO" id="GO:0160147">
    <property type="term" value="F:tRNA pseudouridine(38-40) synthase activity"/>
    <property type="evidence" value="ECO:0007669"/>
    <property type="project" value="UniProtKB-EC"/>
</dbReference>
<dbReference type="EC" id="5.4.99.12" evidence="4"/>
<dbReference type="InterPro" id="IPR020095">
    <property type="entry name" value="PsdUridine_synth_TruA_C"/>
</dbReference>
<organism evidence="7 8">
    <name type="scientific">Bifidobacterium criceti</name>
    <dbReference type="NCBI Taxonomy" id="1960969"/>
    <lineage>
        <taxon>Bacteria</taxon>
        <taxon>Bacillati</taxon>
        <taxon>Actinomycetota</taxon>
        <taxon>Actinomycetes</taxon>
        <taxon>Bifidobacteriales</taxon>
        <taxon>Bifidobacteriaceae</taxon>
        <taxon>Bifidobacterium</taxon>
    </lineage>
</organism>
<accession>A0A2A2EHG8</accession>
<keyword evidence="2 4" id="KW-0819">tRNA processing</keyword>
<gene>
    <name evidence="4" type="primary">truA</name>
    <name evidence="7" type="ORF">B1526_0622</name>
</gene>
<dbReference type="EMBL" id="MVOH01000006">
    <property type="protein sequence ID" value="PAU68437.1"/>
    <property type="molecule type" value="Genomic_DNA"/>
</dbReference>
<dbReference type="HAMAP" id="MF_00171">
    <property type="entry name" value="TruA"/>
    <property type="match status" value="1"/>
</dbReference>
<comment type="catalytic activity">
    <reaction evidence="4 5">
        <text>uridine(38/39/40) in tRNA = pseudouridine(38/39/40) in tRNA</text>
        <dbReference type="Rhea" id="RHEA:22376"/>
        <dbReference type="Rhea" id="RHEA-COMP:10085"/>
        <dbReference type="Rhea" id="RHEA-COMP:10087"/>
        <dbReference type="ChEBI" id="CHEBI:65314"/>
        <dbReference type="ChEBI" id="CHEBI:65315"/>
        <dbReference type="EC" id="5.4.99.12"/>
    </reaction>
</comment>
<dbReference type="GO" id="GO:0031119">
    <property type="term" value="P:tRNA pseudouridine synthesis"/>
    <property type="evidence" value="ECO:0007669"/>
    <property type="project" value="UniProtKB-UniRule"/>
</dbReference>
<evidence type="ECO:0000313" key="8">
    <source>
        <dbReference type="Proteomes" id="UP000218399"/>
    </source>
</evidence>
<evidence type="ECO:0000259" key="6">
    <source>
        <dbReference type="Pfam" id="PF01416"/>
    </source>
</evidence>
<feature type="active site" description="Nucleophile" evidence="4">
    <location>
        <position position="71"/>
    </location>
</feature>
<reference evidence="7 8" key="1">
    <citation type="journal article" date="2017" name="ISME J.">
        <title>Unveiling bifidobacterial biogeography across the mammalian branch of the tree of life.</title>
        <authorList>
            <person name="Milani C."/>
            <person name="Mangifesta M."/>
            <person name="Mancabelli L."/>
            <person name="Lugli G.A."/>
            <person name="James K."/>
            <person name="Duranti S."/>
            <person name="Turroni F."/>
            <person name="Ferrario C."/>
            <person name="Ossiprandi M.C."/>
            <person name="van Sinderen D."/>
            <person name="Ventura M."/>
        </authorList>
    </citation>
    <scope>NUCLEOTIDE SEQUENCE [LARGE SCALE GENOMIC DNA]</scope>
    <source>
        <strain evidence="8">Ham19E</strain>
    </source>
</reference>
<dbReference type="GO" id="GO:0003723">
    <property type="term" value="F:RNA binding"/>
    <property type="evidence" value="ECO:0007669"/>
    <property type="project" value="InterPro"/>
</dbReference>
<dbReference type="InterPro" id="IPR020103">
    <property type="entry name" value="PsdUridine_synth_cat_dom_sf"/>
</dbReference>
<evidence type="ECO:0000256" key="2">
    <source>
        <dbReference type="ARBA" id="ARBA00022694"/>
    </source>
</evidence>
<dbReference type="Gene3D" id="3.30.70.580">
    <property type="entry name" value="Pseudouridine synthase I, catalytic domain, N-terminal subdomain"/>
    <property type="match status" value="1"/>
</dbReference>
<keyword evidence="8" id="KW-1185">Reference proteome</keyword>
<feature type="binding site" evidence="4">
    <location>
        <position position="140"/>
    </location>
    <ligand>
        <name>substrate</name>
    </ligand>
</feature>
<evidence type="ECO:0000313" key="7">
    <source>
        <dbReference type="EMBL" id="PAU68437.1"/>
    </source>
</evidence>
<dbReference type="CDD" id="cd02570">
    <property type="entry name" value="PseudoU_synth_EcTruA"/>
    <property type="match status" value="1"/>
</dbReference>
<dbReference type="Gene3D" id="3.30.70.660">
    <property type="entry name" value="Pseudouridine synthase I, catalytic domain, C-terminal subdomain"/>
    <property type="match status" value="1"/>
</dbReference>
<dbReference type="PANTHER" id="PTHR11142">
    <property type="entry name" value="PSEUDOURIDYLATE SYNTHASE"/>
    <property type="match status" value="1"/>
</dbReference>
<comment type="subunit">
    <text evidence="4">Homodimer.</text>
</comment>
<dbReference type="InterPro" id="IPR020094">
    <property type="entry name" value="TruA/RsuA/RluB/E/F_N"/>
</dbReference>
<evidence type="ECO:0000256" key="3">
    <source>
        <dbReference type="ARBA" id="ARBA00023235"/>
    </source>
</evidence>
<comment type="caution">
    <text evidence="4">Lacks conserved residue(s) required for the propagation of feature annotation.</text>
</comment>
<proteinExistence type="inferred from homology"/>
<feature type="domain" description="Pseudouridine synthase I TruA alpha/beta" evidence="6">
    <location>
        <begin position="174"/>
        <end position="317"/>
    </location>
</feature>
<evidence type="ECO:0000256" key="1">
    <source>
        <dbReference type="ARBA" id="ARBA00009375"/>
    </source>
</evidence>
<comment type="function">
    <text evidence="4">Formation of pseudouridine at positions 38, 39 and 40 in the anticodon stem and loop of transfer RNAs.</text>
</comment>
<dbReference type="Pfam" id="PF01416">
    <property type="entry name" value="PseudoU_synth_1"/>
    <property type="match status" value="1"/>
</dbReference>
<comment type="similarity">
    <text evidence="1 4 5">Belongs to the tRNA pseudouridine synthase TruA family.</text>
</comment>
<dbReference type="InterPro" id="IPR001406">
    <property type="entry name" value="PsdUridine_synth_TruA"/>
</dbReference>
<evidence type="ECO:0000256" key="4">
    <source>
        <dbReference type="HAMAP-Rule" id="MF_00171"/>
    </source>
</evidence>
<sequence>MTRLRIDLAYNGSGFHGWAVQPKGRTVQGTIENAINRILGAHRGTCGDGTSDDGISEDSTVYRLTVAGRTDAGVHASHQVCHLDVPDDALARCVGHMRLGPVSAFATRLSRMMPDDIAIHDVSVAPDGFDARFSALERTYVYRVCDARTPWDPRLKDFVWRTDRELDVARMNEAAALTLGLHDFGSFAIANPGGTTIRDVKRAHWRRVPTRPLFAEGADAATARAAAAEGADGSGADVAAGEWYATPAVESGLLCFTIVADAFARNMVRSLVGACVQVGIGKRDIDWFARKMSVPLREGSTGPIAPQGLTLEHIAYPADDELAARAERIRARRTLPEA</sequence>
<dbReference type="Proteomes" id="UP000218399">
    <property type="component" value="Unassembled WGS sequence"/>
</dbReference>
<dbReference type="AlphaFoldDB" id="A0A2A2EHG8"/>
<dbReference type="PANTHER" id="PTHR11142:SF0">
    <property type="entry name" value="TRNA PSEUDOURIDINE SYNTHASE-LIKE 1"/>
    <property type="match status" value="1"/>
</dbReference>
<evidence type="ECO:0000256" key="5">
    <source>
        <dbReference type="RuleBase" id="RU003792"/>
    </source>
</evidence>
<comment type="caution">
    <text evidence="7">The sequence shown here is derived from an EMBL/GenBank/DDBJ whole genome shotgun (WGS) entry which is preliminary data.</text>
</comment>
<dbReference type="InterPro" id="IPR020097">
    <property type="entry name" value="PsdUridine_synth_TruA_a/b_dom"/>
</dbReference>